<dbReference type="AlphaFoldDB" id="Q31AJ9"/>
<dbReference type="KEGG" id="pmi:PMT9312_1037"/>
<accession>Q31AJ9</accession>
<keyword evidence="1" id="KW-0812">Transmembrane</keyword>
<gene>
    <name evidence="2" type="ordered locus">PMT9312_1037</name>
</gene>
<dbReference type="Proteomes" id="UP000002715">
    <property type="component" value="Chromosome"/>
</dbReference>
<evidence type="ECO:0000256" key="1">
    <source>
        <dbReference type="SAM" id="Phobius"/>
    </source>
</evidence>
<dbReference type="HOGENOM" id="CLU_2383779_0_0_3"/>
<protein>
    <submittedName>
        <fullName evidence="2">Uncharacterized protein</fullName>
    </submittedName>
</protein>
<proteinExistence type="predicted"/>
<sequence>MIINLIYILLSSFVFYLFYKNIKENGLIWIFKGLFQLGILILFIGGFFKILFTLPPNLYIKIIFIVTYIWCTVGINVNFMIPLISLIDKKIVKK</sequence>
<feature type="transmembrane region" description="Helical" evidence="1">
    <location>
        <begin position="58"/>
        <end position="87"/>
    </location>
</feature>
<dbReference type="eggNOG" id="ENOG50322JN">
    <property type="taxonomic scope" value="Bacteria"/>
</dbReference>
<evidence type="ECO:0000313" key="3">
    <source>
        <dbReference type="Proteomes" id="UP000002715"/>
    </source>
</evidence>
<dbReference type="EMBL" id="CP000111">
    <property type="protein sequence ID" value="ABB50096.1"/>
    <property type="molecule type" value="Genomic_DNA"/>
</dbReference>
<feature type="transmembrane region" description="Helical" evidence="1">
    <location>
        <begin position="34"/>
        <end position="52"/>
    </location>
</feature>
<keyword evidence="1" id="KW-0472">Membrane</keyword>
<dbReference type="OrthoDB" id="540857at2"/>
<name>Q31AJ9_PROM9</name>
<evidence type="ECO:0000313" key="2">
    <source>
        <dbReference type="EMBL" id="ABB50096.1"/>
    </source>
</evidence>
<keyword evidence="1" id="KW-1133">Transmembrane helix</keyword>
<feature type="transmembrane region" description="Helical" evidence="1">
    <location>
        <begin position="6"/>
        <end position="22"/>
    </location>
</feature>
<organism evidence="2 3">
    <name type="scientific">Prochlorococcus marinus (strain MIT 9312)</name>
    <dbReference type="NCBI Taxonomy" id="74546"/>
    <lineage>
        <taxon>Bacteria</taxon>
        <taxon>Bacillati</taxon>
        <taxon>Cyanobacteriota</taxon>
        <taxon>Cyanophyceae</taxon>
        <taxon>Synechococcales</taxon>
        <taxon>Prochlorococcaceae</taxon>
        <taxon>Prochlorococcus</taxon>
    </lineage>
</organism>
<reference evidence="3" key="1">
    <citation type="submission" date="2005-07" db="EMBL/GenBank/DDBJ databases">
        <title>Complete sequence of Prochlorococcus marinus str. MIT 9312.</title>
        <authorList>
            <consortium name="US DOE Joint Genome Institute"/>
            <person name="Copeland A."/>
            <person name="Lucas S."/>
            <person name="Lapidus A."/>
            <person name="Barry K."/>
            <person name="Detter J.C."/>
            <person name="Glavina T."/>
            <person name="Hammon N."/>
            <person name="Israni S."/>
            <person name="Pitluck S."/>
            <person name="Thiel J."/>
            <person name="Schmutz J."/>
            <person name="Larimer F."/>
            <person name="Land M."/>
            <person name="Kyrpides N."/>
            <person name="Lykidis A."/>
            <person name="Richardson P."/>
        </authorList>
    </citation>
    <scope>NUCLEOTIDE SEQUENCE [LARGE SCALE GENOMIC DNA]</scope>
    <source>
        <strain evidence="3">MIT 9312</strain>
    </source>
</reference>